<protein>
    <submittedName>
        <fullName evidence="2">Uncharacterized protein</fullName>
    </submittedName>
</protein>
<dbReference type="Proteomes" id="UP001152795">
    <property type="component" value="Unassembled WGS sequence"/>
</dbReference>
<dbReference type="PANTHER" id="PTHR36981:SF1">
    <property type="entry name" value="P2X PURINORECEPTOR 7 INTRACELLULAR DOMAIN-CONTAINING PROTEIN"/>
    <property type="match status" value="1"/>
</dbReference>
<evidence type="ECO:0000313" key="3">
    <source>
        <dbReference type="Proteomes" id="UP001152795"/>
    </source>
</evidence>
<feature type="region of interest" description="Disordered" evidence="1">
    <location>
        <begin position="38"/>
        <end position="59"/>
    </location>
</feature>
<evidence type="ECO:0000256" key="1">
    <source>
        <dbReference type="SAM" id="MobiDB-lite"/>
    </source>
</evidence>
<accession>A0A6S7GHB2</accession>
<feature type="compositionally biased region" description="Acidic residues" evidence="1">
    <location>
        <begin position="48"/>
        <end position="59"/>
    </location>
</feature>
<feature type="region of interest" description="Disordered" evidence="1">
    <location>
        <begin position="1"/>
        <end position="23"/>
    </location>
</feature>
<keyword evidence="3" id="KW-1185">Reference proteome</keyword>
<sequence length="157" mass="17890">MSDLDSISNTSDIENSDVSDDSENEYVFSGQYLPYQNEPLASESESSSQDDDELDEDGLSVEILRQRYEKEVAVDKWCTCGKCNHLHLVGAREYRCCREVIECVGKYTYIGQNVGCITDHEDFSSLTNRTVLLEVATLLRNKDGKRYRRQPGNTENQ</sequence>
<dbReference type="AlphaFoldDB" id="A0A6S7GHB2"/>
<evidence type="ECO:0000313" key="2">
    <source>
        <dbReference type="EMBL" id="CAB3992834.1"/>
    </source>
</evidence>
<organism evidence="2 3">
    <name type="scientific">Paramuricea clavata</name>
    <name type="common">Red gorgonian</name>
    <name type="synonym">Violescent sea-whip</name>
    <dbReference type="NCBI Taxonomy" id="317549"/>
    <lineage>
        <taxon>Eukaryota</taxon>
        <taxon>Metazoa</taxon>
        <taxon>Cnidaria</taxon>
        <taxon>Anthozoa</taxon>
        <taxon>Octocorallia</taxon>
        <taxon>Malacalcyonacea</taxon>
        <taxon>Plexauridae</taxon>
        <taxon>Paramuricea</taxon>
    </lineage>
</organism>
<gene>
    <name evidence="2" type="ORF">PACLA_8A053501</name>
</gene>
<reference evidence="2" key="1">
    <citation type="submission" date="2020-04" db="EMBL/GenBank/DDBJ databases">
        <authorList>
            <person name="Alioto T."/>
            <person name="Alioto T."/>
            <person name="Gomez Garrido J."/>
        </authorList>
    </citation>
    <scope>NUCLEOTIDE SEQUENCE</scope>
    <source>
        <strain evidence="2">A484AB</strain>
    </source>
</reference>
<dbReference type="PANTHER" id="PTHR36981">
    <property type="entry name" value="ZGC:195170"/>
    <property type="match status" value="1"/>
</dbReference>
<dbReference type="OrthoDB" id="6010336at2759"/>
<comment type="caution">
    <text evidence="2">The sequence shown here is derived from an EMBL/GenBank/DDBJ whole genome shotgun (WGS) entry which is preliminary data.</text>
</comment>
<proteinExistence type="predicted"/>
<dbReference type="EMBL" id="CACRXK020002133">
    <property type="protein sequence ID" value="CAB3992834.1"/>
    <property type="molecule type" value="Genomic_DNA"/>
</dbReference>
<feature type="compositionally biased region" description="Low complexity" evidence="1">
    <location>
        <begin position="38"/>
        <end position="47"/>
    </location>
</feature>
<name>A0A6S7GHB2_PARCT</name>
<feature type="compositionally biased region" description="Polar residues" evidence="1">
    <location>
        <begin position="1"/>
        <end position="13"/>
    </location>
</feature>
<feature type="compositionally biased region" description="Acidic residues" evidence="1">
    <location>
        <begin position="14"/>
        <end position="23"/>
    </location>
</feature>